<sequence length="164" mass="18426">MTAKSISHLFVWVLGAATGKKDDKLITPKASDDRLLGEKRLHKRGKVLDDLVAQLMTIGIVDLLEQVDVNKEECPAHIMLFSEMLGYQLLKGESVEELAQRITLGTLEELQLRLFQFMNILDGNIGDADPSKRGDTQGETDIAISFLKMRGMLHPCFYGQFFFP</sequence>
<gene>
    <name evidence="1" type="ORF">SDC9_103811</name>
</gene>
<comment type="caution">
    <text evidence="1">The sequence shown here is derived from an EMBL/GenBank/DDBJ whole genome shotgun (WGS) entry which is preliminary data.</text>
</comment>
<organism evidence="1">
    <name type="scientific">bioreactor metagenome</name>
    <dbReference type="NCBI Taxonomy" id="1076179"/>
    <lineage>
        <taxon>unclassified sequences</taxon>
        <taxon>metagenomes</taxon>
        <taxon>ecological metagenomes</taxon>
    </lineage>
</organism>
<accession>A0A645B5I3</accession>
<proteinExistence type="predicted"/>
<dbReference type="EMBL" id="VSSQ01016037">
    <property type="protein sequence ID" value="MPM56994.1"/>
    <property type="molecule type" value="Genomic_DNA"/>
</dbReference>
<dbReference type="AlphaFoldDB" id="A0A645B5I3"/>
<protein>
    <submittedName>
        <fullName evidence="1">Uncharacterized protein</fullName>
    </submittedName>
</protein>
<evidence type="ECO:0000313" key="1">
    <source>
        <dbReference type="EMBL" id="MPM56994.1"/>
    </source>
</evidence>
<name>A0A645B5I3_9ZZZZ</name>
<reference evidence="1" key="1">
    <citation type="submission" date="2019-08" db="EMBL/GenBank/DDBJ databases">
        <authorList>
            <person name="Kucharzyk K."/>
            <person name="Murdoch R.W."/>
            <person name="Higgins S."/>
            <person name="Loffler F."/>
        </authorList>
    </citation>
    <scope>NUCLEOTIDE SEQUENCE</scope>
</reference>